<feature type="region of interest" description="Disordered" evidence="1">
    <location>
        <begin position="1"/>
        <end position="148"/>
    </location>
</feature>
<name>A0A1E4T527_9ASCO</name>
<protein>
    <submittedName>
        <fullName evidence="2">Uncharacterized protein</fullName>
    </submittedName>
</protein>
<proteinExistence type="predicted"/>
<feature type="compositionally biased region" description="Acidic residues" evidence="1">
    <location>
        <begin position="129"/>
        <end position="148"/>
    </location>
</feature>
<dbReference type="AlphaFoldDB" id="A0A1E4T527"/>
<organism evidence="2 3">
    <name type="scientific">[Candida] arabinofermentans NRRL YB-2248</name>
    <dbReference type="NCBI Taxonomy" id="983967"/>
    <lineage>
        <taxon>Eukaryota</taxon>
        <taxon>Fungi</taxon>
        <taxon>Dikarya</taxon>
        <taxon>Ascomycota</taxon>
        <taxon>Saccharomycotina</taxon>
        <taxon>Pichiomycetes</taxon>
        <taxon>Pichiales</taxon>
        <taxon>Pichiaceae</taxon>
        <taxon>Ogataea</taxon>
        <taxon>Ogataea/Candida clade</taxon>
    </lineage>
</organism>
<keyword evidence="3" id="KW-1185">Reference proteome</keyword>
<dbReference type="Proteomes" id="UP000094801">
    <property type="component" value="Unassembled WGS sequence"/>
</dbReference>
<sequence>MTLDDTTIANEAGLGHERRNIGSSDLIHGMTPHLPMPSYEREYNQQRGILDDGETPSQFRYPHPAHRQETLSDSPGLVQGVVDEDTPRSTEMMSTPREGATGRSDAPTLLVHGVSSVAAQDVNSSKMEDELDVDDEDDDDEGWGQEEG</sequence>
<evidence type="ECO:0000256" key="1">
    <source>
        <dbReference type="SAM" id="MobiDB-lite"/>
    </source>
</evidence>
<reference evidence="3" key="1">
    <citation type="submission" date="2016-04" db="EMBL/GenBank/DDBJ databases">
        <title>Comparative genomics of biotechnologically important yeasts.</title>
        <authorList>
            <consortium name="DOE Joint Genome Institute"/>
            <person name="Riley R."/>
            <person name="Haridas S."/>
            <person name="Wolfe K.H."/>
            <person name="Lopes M.R."/>
            <person name="Hittinger C.T."/>
            <person name="Goker M."/>
            <person name="Salamov A."/>
            <person name="Wisecaver J."/>
            <person name="Long T.M."/>
            <person name="Aerts A.L."/>
            <person name="Barry K."/>
            <person name="Choi C."/>
            <person name="Clum A."/>
            <person name="Coughlan A.Y."/>
            <person name="Deshpande S."/>
            <person name="Douglass A.P."/>
            <person name="Hanson S.J."/>
            <person name="Klenk H.-P."/>
            <person name="Labutti K."/>
            <person name="Lapidus A."/>
            <person name="Lindquist E."/>
            <person name="Lipzen A."/>
            <person name="Meier-Kolthoff J.P."/>
            <person name="Ohm R.A."/>
            <person name="Otillar R.P."/>
            <person name="Pangilinan J."/>
            <person name="Peng Y."/>
            <person name="Rokas A."/>
            <person name="Rosa C.A."/>
            <person name="Scheuner C."/>
            <person name="Sibirny A.A."/>
            <person name="Slot J.C."/>
            <person name="Stielow J.B."/>
            <person name="Sun H."/>
            <person name="Kurtzman C.P."/>
            <person name="Blackwell M."/>
            <person name="Grigoriev I.V."/>
            <person name="Jeffries T.W."/>
        </authorList>
    </citation>
    <scope>NUCLEOTIDE SEQUENCE [LARGE SCALE GENOMIC DNA]</scope>
    <source>
        <strain evidence="3">NRRL YB-2248</strain>
    </source>
</reference>
<dbReference type="EMBL" id="KV453849">
    <property type="protein sequence ID" value="ODV86846.1"/>
    <property type="molecule type" value="Genomic_DNA"/>
</dbReference>
<gene>
    <name evidence="2" type="ORF">CANARDRAFT_27227</name>
</gene>
<evidence type="ECO:0000313" key="3">
    <source>
        <dbReference type="Proteomes" id="UP000094801"/>
    </source>
</evidence>
<evidence type="ECO:0000313" key="2">
    <source>
        <dbReference type="EMBL" id="ODV86846.1"/>
    </source>
</evidence>
<accession>A0A1E4T527</accession>